<comment type="caution">
    <text evidence="1">The sequence shown here is derived from an EMBL/GenBank/DDBJ whole genome shotgun (WGS) entry which is preliminary data.</text>
</comment>
<dbReference type="AlphaFoldDB" id="A0AB37ZXF2"/>
<evidence type="ECO:0000313" key="1">
    <source>
        <dbReference type="EMBL" id="SDZ95964.1"/>
    </source>
</evidence>
<proteinExistence type="predicted"/>
<dbReference type="RefSeq" id="WP_176974109.1">
    <property type="nucleotide sequence ID" value="NZ_FJNA01000002.1"/>
</dbReference>
<keyword evidence="2" id="KW-1185">Reference proteome</keyword>
<reference evidence="1 2" key="1">
    <citation type="submission" date="2016-10" db="EMBL/GenBank/DDBJ databases">
        <authorList>
            <person name="Varghese N."/>
            <person name="Submissions S."/>
        </authorList>
    </citation>
    <scope>NUCLEOTIDE SEQUENCE [LARGE SCALE GENOMIC DNA]</scope>
    <source>
        <strain evidence="1 2">DSM 14526</strain>
    </source>
</reference>
<evidence type="ECO:0000313" key="2">
    <source>
        <dbReference type="Proteomes" id="UP000199042"/>
    </source>
</evidence>
<organism evidence="1 2">
    <name type="scientific">Trichococcus collinsii</name>
    <dbReference type="NCBI Taxonomy" id="157076"/>
    <lineage>
        <taxon>Bacteria</taxon>
        <taxon>Bacillati</taxon>
        <taxon>Bacillota</taxon>
        <taxon>Bacilli</taxon>
        <taxon>Lactobacillales</taxon>
        <taxon>Carnobacteriaceae</taxon>
        <taxon>Trichococcus</taxon>
    </lineage>
</organism>
<accession>A0AB37ZXF2</accession>
<protein>
    <submittedName>
        <fullName evidence="1">Uncharacterized protein</fullName>
    </submittedName>
</protein>
<dbReference type="EMBL" id="FNQH01000001">
    <property type="protein sequence ID" value="SDZ95964.1"/>
    <property type="molecule type" value="Genomic_DNA"/>
</dbReference>
<dbReference type="Proteomes" id="UP000199042">
    <property type="component" value="Unassembled WGS sequence"/>
</dbReference>
<gene>
    <name evidence="1" type="ORF">SAMN04488525_101726</name>
</gene>
<sequence>MNKYYLVLQQWVEAEDEDSANERFVDSLKHIRPKHIDVWNTEEEGEEVPE</sequence>
<name>A0AB37ZXF2_9LACT</name>